<dbReference type="EMBL" id="KN770887">
    <property type="protein sequence ID" value="KIH45865.1"/>
    <property type="molecule type" value="Genomic_DNA"/>
</dbReference>
<keyword evidence="2" id="KW-1185">Reference proteome</keyword>
<sequence>MTYDCATEAEAIDYANKCELIKSPEKDRRNFGENVYVYPAPNADPIVAFEAVS</sequence>
<organism evidence="1 2">
    <name type="scientific">Ancylostoma duodenale</name>
    <dbReference type="NCBI Taxonomy" id="51022"/>
    <lineage>
        <taxon>Eukaryota</taxon>
        <taxon>Metazoa</taxon>
        <taxon>Ecdysozoa</taxon>
        <taxon>Nematoda</taxon>
        <taxon>Chromadorea</taxon>
        <taxon>Rhabditida</taxon>
        <taxon>Rhabditina</taxon>
        <taxon>Rhabditomorpha</taxon>
        <taxon>Strongyloidea</taxon>
        <taxon>Ancylostomatidae</taxon>
        <taxon>Ancylostomatinae</taxon>
        <taxon>Ancylostoma</taxon>
    </lineage>
</organism>
<accession>A0A0C2FBE7</accession>
<dbReference type="OrthoDB" id="10388068at2759"/>
<dbReference type="Gene3D" id="3.40.33.10">
    <property type="entry name" value="CAP"/>
    <property type="match status" value="1"/>
</dbReference>
<dbReference type="InterPro" id="IPR035940">
    <property type="entry name" value="CAP_sf"/>
</dbReference>
<gene>
    <name evidence="1" type="ORF">ANCDUO_24088</name>
</gene>
<protein>
    <recommendedName>
        <fullName evidence="3">SCP domain-containing protein</fullName>
    </recommendedName>
</protein>
<proteinExistence type="predicted"/>
<evidence type="ECO:0000313" key="1">
    <source>
        <dbReference type="EMBL" id="KIH45865.1"/>
    </source>
</evidence>
<evidence type="ECO:0000313" key="2">
    <source>
        <dbReference type="Proteomes" id="UP000054047"/>
    </source>
</evidence>
<name>A0A0C2FBE7_9BILA</name>
<dbReference type="SUPFAM" id="SSF55797">
    <property type="entry name" value="PR-1-like"/>
    <property type="match status" value="1"/>
</dbReference>
<dbReference type="AlphaFoldDB" id="A0A0C2FBE7"/>
<reference evidence="1 2" key="1">
    <citation type="submission" date="2013-12" db="EMBL/GenBank/DDBJ databases">
        <title>Draft genome of the parsitic nematode Ancylostoma duodenale.</title>
        <authorList>
            <person name="Mitreva M."/>
        </authorList>
    </citation>
    <scope>NUCLEOTIDE SEQUENCE [LARGE SCALE GENOMIC DNA]</scope>
    <source>
        <strain evidence="1 2">Zhejiang</strain>
    </source>
</reference>
<evidence type="ECO:0008006" key="3">
    <source>
        <dbReference type="Google" id="ProtNLM"/>
    </source>
</evidence>
<dbReference type="Proteomes" id="UP000054047">
    <property type="component" value="Unassembled WGS sequence"/>
</dbReference>